<dbReference type="Proteomes" id="UP001597139">
    <property type="component" value="Unassembled WGS sequence"/>
</dbReference>
<dbReference type="GO" id="GO:0006508">
    <property type="term" value="P:proteolysis"/>
    <property type="evidence" value="ECO:0007669"/>
    <property type="project" value="UniProtKB-KW"/>
</dbReference>
<feature type="region of interest" description="Disordered" evidence="5">
    <location>
        <begin position="315"/>
        <end position="338"/>
    </location>
</feature>
<proteinExistence type="predicted"/>
<keyword evidence="1" id="KW-0645">Protease</keyword>
<evidence type="ECO:0000313" key="8">
    <source>
        <dbReference type="Proteomes" id="UP001597139"/>
    </source>
</evidence>
<protein>
    <submittedName>
        <fullName evidence="7">Matrixin family metalloprotease</fullName>
        <ecNumber evidence="7">3.4.24.-</ecNumber>
    </submittedName>
</protein>
<keyword evidence="4" id="KW-0862">Zinc</keyword>
<evidence type="ECO:0000256" key="2">
    <source>
        <dbReference type="ARBA" id="ARBA00022723"/>
    </source>
</evidence>
<evidence type="ECO:0000256" key="1">
    <source>
        <dbReference type="ARBA" id="ARBA00022670"/>
    </source>
</evidence>
<accession>A0ABD6BT28</accession>
<dbReference type="Pfam" id="PF00413">
    <property type="entry name" value="Peptidase_M10"/>
    <property type="match status" value="1"/>
</dbReference>
<keyword evidence="8" id="KW-1185">Reference proteome</keyword>
<dbReference type="SUPFAM" id="SSF55486">
    <property type="entry name" value="Metalloproteases ('zincins'), catalytic domain"/>
    <property type="match status" value="1"/>
</dbReference>
<keyword evidence="3 7" id="KW-0378">Hydrolase</keyword>
<evidence type="ECO:0000256" key="4">
    <source>
        <dbReference type="ARBA" id="ARBA00022833"/>
    </source>
</evidence>
<gene>
    <name evidence="7" type="ORF">ACFSAU_11850</name>
</gene>
<feature type="domain" description="Peptidase M10 metallopeptidase" evidence="6">
    <location>
        <begin position="56"/>
        <end position="184"/>
    </location>
</feature>
<evidence type="ECO:0000256" key="5">
    <source>
        <dbReference type="SAM" id="MobiDB-lite"/>
    </source>
</evidence>
<name>A0ABD6BT28_9EURY</name>
<reference evidence="7 8" key="1">
    <citation type="journal article" date="2019" name="Int. J. Syst. Evol. Microbiol.">
        <title>The Global Catalogue of Microorganisms (GCM) 10K type strain sequencing project: providing services to taxonomists for standard genome sequencing and annotation.</title>
        <authorList>
            <consortium name="The Broad Institute Genomics Platform"/>
            <consortium name="The Broad Institute Genome Sequencing Center for Infectious Disease"/>
            <person name="Wu L."/>
            <person name="Ma J."/>
        </authorList>
    </citation>
    <scope>NUCLEOTIDE SEQUENCE [LARGE SCALE GENOMIC DNA]</scope>
    <source>
        <strain evidence="7 8">CGMCC 1.12859</strain>
    </source>
</reference>
<keyword evidence="2" id="KW-0479">Metal-binding</keyword>
<organism evidence="7 8">
    <name type="scientific">Halolamina litorea</name>
    <dbReference type="NCBI Taxonomy" id="1515593"/>
    <lineage>
        <taxon>Archaea</taxon>
        <taxon>Methanobacteriati</taxon>
        <taxon>Methanobacteriota</taxon>
        <taxon>Stenosarchaea group</taxon>
        <taxon>Halobacteria</taxon>
        <taxon>Halobacteriales</taxon>
        <taxon>Haloferacaceae</taxon>
    </lineage>
</organism>
<dbReference type="Gene3D" id="3.40.390.10">
    <property type="entry name" value="Collagenase (Catalytic Domain)"/>
    <property type="match status" value="1"/>
</dbReference>
<sequence>MSVRPALAFALLVVTAGCVAPVPGDTTLDEGTPVVTQDGPETPVSTAEPRPNPWNESTLTVAVDAGPLADREAAAHVRAAAAFWSDHGDLFAGYDADFAVDPDAAEPDAVVQFVGNVTACDDVSHAAGCAPLIHESGDIDRPETVTVEAGLSNASTEHVVRHELGHLLGIEHGEAPREVMRANATLETVPRPDATERAFPWPDRSLSVFLAVDGDTDRRQVGHALDYYERGPDGVPANLSLTTTDNRSAADIVVRRGDCGGTAASCFTVRGPDPDGDDTVEQYHRAVITLDGVPADAVGWHVGNWLAYLFGAEEPAERPEPFRNASPEDRRDRWWEDG</sequence>
<dbReference type="GO" id="GO:0008237">
    <property type="term" value="F:metallopeptidase activity"/>
    <property type="evidence" value="ECO:0007669"/>
    <property type="project" value="UniProtKB-KW"/>
</dbReference>
<dbReference type="InterPro" id="IPR024079">
    <property type="entry name" value="MetalloPept_cat_dom_sf"/>
</dbReference>
<evidence type="ECO:0000313" key="7">
    <source>
        <dbReference type="EMBL" id="MFD1568186.1"/>
    </source>
</evidence>
<dbReference type="EC" id="3.4.24.-" evidence="7"/>
<dbReference type="RefSeq" id="WP_267647819.1">
    <property type="nucleotide sequence ID" value="NZ_JANHGR010000002.1"/>
</dbReference>
<dbReference type="GO" id="GO:0046872">
    <property type="term" value="F:metal ion binding"/>
    <property type="evidence" value="ECO:0007669"/>
    <property type="project" value="UniProtKB-KW"/>
</dbReference>
<comment type="caution">
    <text evidence="7">The sequence shown here is derived from an EMBL/GenBank/DDBJ whole genome shotgun (WGS) entry which is preliminary data.</text>
</comment>
<evidence type="ECO:0000259" key="6">
    <source>
        <dbReference type="Pfam" id="PF00413"/>
    </source>
</evidence>
<dbReference type="AlphaFoldDB" id="A0ABD6BT28"/>
<dbReference type="PROSITE" id="PS51257">
    <property type="entry name" value="PROKAR_LIPOPROTEIN"/>
    <property type="match status" value="1"/>
</dbReference>
<feature type="region of interest" description="Disordered" evidence="5">
    <location>
        <begin position="25"/>
        <end position="55"/>
    </location>
</feature>
<keyword evidence="7" id="KW-0482">Metalloprotease</keyword>
<dbReference type="InterPro" id="IPR001818">
    <property type="entry name" value="Pept_M10_metallopeptidase"/>
</dbReference>
<evidence type="ECO:0000256" key="3">
    <source>
        <dbReference type="ARBA" id="ARBA00022801"/>
    </source>
</evidence>
<dbReference type="EMBL" id="JBHUCZ010000010">
    <property type="protein sequence ID" value="MFD1568186.1"/>
    <property type="molecule type" value="Genomic_DNA"/>
</dbReference>